<feature type="transmembrane region" description="Helical" evidence="1">
    <location>
        <begin position="391"/>
        <end position="413"/>
    </location>
</feature>
<proteinExistence type="predicted"/>
<reference evidence="2 3" key="1">
    <citation type="submission" date="2020-08" db="EMBL/GenBank/DDBJ databases">
        <title>Complete genome sequence of Entomobacter blattae G55GP.</title>
        <authorList>
            <person name="Poehlein A."/>
            <person name="Guzman J."/>
            <person name="Daniel R."/>
            <person name="Vilcinskas A."/>
        </authorList>
    </citation>
    <scope>NUCLEOTIDE SEQUENCE [LARGE SCALE GENOMIC DNA]</scope>
    <source>
        <strain evidence="2 3">G55GP</strain>
    </source>
</reference>
<dbReference type="KEGG" id="ebla:JGUZn3_01240"/>
<keyword evidence="1" id="KW-0472">Membrane</keyword>
<evidence type="ECO:0000256" key="1">
    <source>
        <dbReference type="SAM" id="Phobius"/>
    </source>
</evidence>
<accession>A0A7H1NNN0</accession>
<keyword evidence="1" id="KW-1133">Transmembrane helix</keyword>
<keyword evidence="1" id="KW-0812">Transmembrane</keyword>
<dbReference type="AlphaFoldDB" id="A0A7H1NNN0"/>
<sequence length="511" mass="58317">MKMTKIFNSAGITKTVFTGFCVGLCVIIACHALFLQMGTWHVDEYDYMYSLETQGIWFSLKRWLIWSPRPLAELLTFLYARLVLITRFPLTGYVLGAMWLLFFALAFKTFLQNAPKGSTGFACLFSLLICVLYLLGHPVADLYYWPMATFAYLPTLGSITALFLLCFLERVSERKKQRIEFILLLIGLASSESGMIFASLYAGFKIILCQNTKGMAFLREKAFWNLVVIIGLAGGLLVLVKIGRVPTEQSSSIDIKGDWIGSLRYTLPAFYQTFLAVQPKELAFGTVTLKDVWLGMALKPLLFLGFFLLFLFRGWVFSAREMLGVLLALMGTVFLTLYFTYYVFGALMTQRYLSFQMDLVVLSVAGFAALAAKGVLFLWQKKVVVENCRRVSHLLLGGGLVVLAVCIGIMFSWRFPALQRAYALYPEYRQNQQELWQTKGEKIIFKQCGFTPLTYSWVWEPGYFSLDHPPHSGDKKLEMSFLHSRPVMLFFHKKEMVIFSPFFHKDCPVQK</sequence>
<protein>
    <recommendedName>
        <fullName evidence="4">Glycosyltransferase RgtA/B/C/D-like domain-containing protein</fullName>
    </recommendedName>
</protein>
<feature type="transmembrane region" description="Helical" evidence="1">
    <location>
        <begin position="78"/>
        <end position="107"/>
    </location>
</feature>
<evidence type="ECO:0000313" key="3">
    <source>
        <dbReference type="Proteomes" id="UP000516349"/>
    </source>
</evidence>
<feature type="transmembrane region" description="Helical" evidence="1">
    <location>
        <begin position="359"/>
        <end position="379"/>
    </location>
</feature>
<feature type="transmembrane region" description="Helical" evidence="1">
    <location>
        <begin position="322"/>
        <end position="347"/>
    </location>
</feature>
<dbReference type="EMBL" id="CP060244">
    <property type="protein sequence ID" value="QNT77390.1"/>
    <property type="molecule type" value="Genomic_DNA"/>
</dbReference>
<feature type="transmembrane region" description="Helical" evidence="1">
    <location>
        <begin position="12"/>
        <end position="34"/>
    </location>
</feature>
<gene>
    <name evidence="2" type="ORF">JGUZn3_01240</name>
</gene>
<name>A0A7H1NNN0_9PROT</name>
<dbReference type="Proteomes" id="UP000516349">
    <property type="component" value="Chromosome"/>
</dbReference>
<evidence type="ECO:0008006" key="4">
    <source>
        <dbReference type="Google" id="ProtNLM"/>
    </source>
</evidence>
<feature type="transmembrane region" description="Helical" evidence="1">
    <location>
        <begin position="179"/>
        <end position="202"/>
    </location>
</feature>
<organism evidence="2 3">
    <name type="scientific">Entomobacter blattae</name>
    <dbReference type="NCBI Taxonomy" id="2762277"/>
    <lineage>
        <taxon>Bacteria</taxon>
        <taxon>Pseudomonadati</taxon>
        <taxon>Pseudomonadota</taxon>
        <taxon>Alphaproteobacteria</taxon>
        <taxon>Acetobacterales</taxon>
        <taxon>Acetobacteraceae</taxon>
        <taxon>Entomobacter</taxon>
    </lineage>
</organism>
<feature type="transmembrane region" description="Helical" evidence="1">
    <location>
        <begin position="297"/>
        <end position="316"/>
    </location>
</feature>
<evidence type="ECO:0000313" key="2">
    <source>
        <dbReference type="EMBL" id="QNT77390.1"/>
    </source>
</evidence>
<keyword evidence="3" id="KW-1185">Reference proteome</keyword>
<dbReference type="PROSITE" id="PS51257">
    <property type="entry name" value="PROKAR_LIPOPROTEIN"/>
    <property type="match status" value="1"/>
</dbReference>
<feature type="transmembrane region" description="Helical" evidence="1">
    <location>
        <begin position="142"/>
        <end position="167"/>
    </location>
</feature>
<feature type="transmembrane region" description="Helical" evidence="1">
    <location>
        <begin position="222"/>
        <end position="240"/>
    </location>
</feature>
<feature type="transmembrane region" description="Helical" evidence="1">
    <location>
        <begin position="119"/>
        <end position="136"/>
    </location>
</feature>